<evidence type="ECO:0000256" key="1">
    <source>
        <dbReference type="SAM" id="Phobius"/>
    </source>
</evidence>
<feature type="transmembrane region" description="Helical" evidence="1">
    <location>
        <begin position="7"/>
        <end position="26"/>
    </location>
</feature>
<sequence>MFSFLYICEIYLFFSHVSCVHPFLWFQSYEKHQIALLTLFFFFEGQICEYWLLKNSDFGMEIDLYTLHFFYFVPFTLEDFVQNYYGYNFV</sequence>
<dbReference type="AlphaFoldDB" id="A0AAV5MHR6"/>
<keyword evidence="1" id="KW-0472">Membrane</keyword>
<keyword evidence="1" id="KW-0812">Transmembrane</keyword>
<name>A0AAV5MHR6_9ROSI</name>
<protein>
    <submittedName>
        <fullName evidence="2">Uncharacterized protein</fullName>
    </submittedName>
</protein>
<reference evidence="2 3" key="1">
    <citation type="journal article" date="2021" name="Commun. Biol.">
        <title>The genome of Shorea leprosula (Dipterocarpaceae) highlights the ecological relevance of drought in aseasonal tropical rainforests.</title>
        <authorList>
            <person name="Ng K.K.S."/>
            <person name="Kobayashi M.J."/>
            <person name="Fawcett J.A."/>
            <person name="Hatakeyama M."/>
            <person name="Paape T."/>
            <person name="Ng C.H."/>
            <person name="Ang C.C."/>
            <person name="Tnah L.H."/>
            <person name="Lee C.T."/>
            <person name="Nishiyama T."/>
            <person name="Sese J."/>
            <person name="O'Brien M.J."/>
            <person name="Copetti D."/>
            <person name="Mohd Noor M.I."/>
            <person name="Ong R.C."/>
            <person name="Putra M."/>
            <person name="Sireger I.Z."/>
            <person name="Indrioko S."/>
            <person name="Kosugi Y."/>
            <person name="Izuno A."/>
            <person name="Isagi Y."/>
            <person name="Lee S.L."/>
            <person name="Shimizu K.K."/>
        </authorList>
    </citation>
    <scope>NUCLEOTIDE SEQUENCE [LARGE SCALE GENOMIC DNA]</scope>
    <source>
        <strain evidence="2">214</strain>
    </source>
</reference>
<keyword evidence="1" id="KW-1133">Transmembrane helix</keyword>
<evidence type="ECO:0000313" key="2">
    <source>
        <dbReference type="EMBL" id="GKV48012.1"/>
    </source>
</evidence>
<feature type="transmembrane region" description="Helical" evidence="1">
    <location>
        <begin position="32"/>
        <end position="53"/>
    </location>
</feature>
<dbReference type="EMBL" id="BPVZ01000243">
    <property type="protein sequence ID" value="GKV48012.1"/>
    <property type="molecule type" value="Genomic_DNA"/>
</dbReference>
<evidence type="ECO:0000313" key="3">
    <source>
        <dbReference type="Proteomes" id="UP001054252"/>
    </source>
</evidence>
<organism evidence="2 3">
    <name type="scientific">Rubroshorea leprosula</name>
    <dbReference type="NCBI Taxonomy" id="152421"/>
    <lineage>
        <taxon>Eukaryota</taxon>
        <taxon>Viridiplantae</taxon>
        <taxon>Streptophyta</taxon>
        <taxon>Embryophyta</taxon>
        <taxon>Tracheophyta</taxon>
        <taxon>Spermatophyta</taxon>
        <taxon>Magnoliopsida</taxon>
        <taxon>eudicotyledons</taxon>
        <taxon>Gunneridae</taxon>
        <taxon>Pentapetalae</taxon>
        <taxon>rosids</taxon>
        <taxon>malvids</taxon>
        <taxon>Malvales</taxon>
        <taxon>Dipterocarpaceae</taxon>
        <taxon>Rubroshorea</taxon>
    </lineage>
</organism>
<accession>A0AAV5MHR6</accession>
<dbReference type="Proteomes" id="UP001054252">
    <property type="component" value="Unassembled WGS sequence"/>
</dbReference>
<proteinExistence type="predicted"/>
<gene>
    <name evidence="2" type="ORF">SLEP1_g54854</name>
</gene>
<keyword evidence="3" id="KW-1185">Reference proteome</keyword>
<comment type="caution">
    <text evidence="2">The sequence shown here is derived from an EMBL/GenBank/DDBJ whole genome shotgun (WGS) entry which is preliminary data.</text>
</comment>